<gene>
    <name evidence="3" type="ORF">CspeluHIS016_0106850</name>
</gene>
<comment type="caution">
    <text evidence="3">The sequence shown here is derived from an EMBL/GenBank/DDBJ whole genome shotgun (WGS) entry which is preliminary data.</text>
</comment>
<reference evidence="3" key="1">
    <citation type="journal article" date="2023" name="BMC Genomics">
        <title>Chromosome-level genome assemblies of Cutaneotrichosporon spp. (Trichosporonales, Basidiomycota) reveal imbalanced evolution between nucleotide sequences and chromosome synteny.</title>
        <authorList>
            <person name="Kobayashi Y."/>
            <person name="Kayamori A."/>
            <person name="Aoki K."/>
            <person name="Shiwa Y."/>
            <person name="Matsutani M."/>
            <person name="Fujita N."/>
            <person name="Sugita T."/>
            <person name="Iwasaki W."/>
            <person name="Tanaka N."/>
            <person name="Takashima M."/>
        </authorList>
    </citation>
    <scope>NUCLEOTIDE SEQUENCE</scope>
    <source>
        <strain evidence="3">HIS016</strain>
    </source>
</reference>
<dbReference type="GO" id="GO:0070126">
    <property type="term" value="P:mitochondrial translational termination"/>
    <property type="evidence" value="ECO:0007669"/>
    <property type="project" value="TreeGrafter"/>
</dbReference>
<dbReference type="InterPro" id="IPR000352">
    <property type="entry name" value="Pep_chain_release_fac_I"/>
</dbReference>
<evidence type="ECO:0000313" key="4">
    <source>
        <dbReference type="Proteomes" id="UP001222932"/>
    </source>
</evidence>
<dbReference type="Gene3D" id="3.30.160.20">
    <property type="match status" value="1"/>
</dbReference>
<evidence type="ECO:0000256" key="1">
    <source>
        <dbReference type="SAM" id="MobiDB-lite"/>
    </source>
</evidence>
<dbReference type="Proteomes" id="UP001222932">
    <property type="component" value="Unassembled WGS sequence"/>
</dbReference>
<dbReference type="SUPFAM" id="SSF110916">
    <property type="entry name" value="Peptidyl-tRNA hydrolase domain-like"/>
    <property type="match status" value="1"/>
</dbReference>
<dbReference type="PANTHER" id="PTHR11075">
    <property type="entry name" value="PEPTIDE CHAIN RELEASE FACTOR"/>
    <property type="match status" value="1"/>
</dbReference>
<dbReference type="GO" id="GO:0016150">
    <property type="term" value="F:translation release factor activity, codon nonspecific"/>
    <property type="evidence" value="ECO:0007669"/>
    <property type="project" value="TreeGrafter"/>
</dbReference>
<keyword evidence="4" id="KW-1185">Reference proteome</keyword>
<dbReference type="Pfam" id="PF00472">
    <property type="entry name" value="RF-1"/>
    <property type="match status" value="1"/>
</dbReference>
<dbReference type="PANTHER" id="PTHR11075:SF54">
    <property type="entry name" value="LARGE RIBOSOMAL SUBUNIT PROTEIN ML62"/>
    <property type="match status" value="1"/>
</dbReference>
<reference evidence="3" key="2">
    <citation type="submission" date="2023-06" db="EMBL/GenBank/DDBJ databases">
        <authorList>
            <person name="Kobayashi Y."/>
            <person name="Kayamori A."/>
            <person name="Aoki K."/>
            <person name="Shiwa Y."/>
            <person name="Fujita N."/>
            <person name="Sugita T."/>
            <person name="Iwasaki W."/>
            <person name="Tanaka N."/>
            <person name="Takashima M."/>
        </authorList>
    </citation>
    <scope>NUCLEOTIDE SEQUENCE</scope>
    <source>
        <strain evidence="3">HIS016</strain>
    </source>
</reference>
<proteinExistence type="predicted"/>
<name>A0AAD3Y9W5_9TREE</name>
<dbReference type="AlphaFoldDB" id="A0AAD3Y9W5"/>
<feature type="compositionally biased region" description="Basic and acidic residues" evidence="1">
    <location>
        <begin position="155"/>
        <end position="171"/>
    </location>
</feature>
<sequence length="194" mass="21639">MRPLARTTGPHLPRFRHLSTSARLLGPATHELLVLKELVSDEDHALARDWLDSFVPEDVPKSSYEVSYARSSGPGGQHVNKTNSKAVVRFDVFRARGAWLPPFLVPALQQSPYFHAPSLLLSSQTSRSAPQNLATCLENLHATIANAGRGLVRGETSDAQRERVKDLQKAEARKRRVLKEKQKSKKASRTEKGW</sequence>
<feature type="region of interest" description="Disordered" evidence="1">
    <location>
        <begin position="154"/>
        <end position="194"/>
    </location>
</feature>
<organism evidence="3 4">
    <name type="scientific">Cutaneotrichosporon spelunceum</name>
    <dbReference type="NCBI Taxonomy" id="1672016"/>
    <lineage>
        <taxon>Eukaryota</taxon>
        <taxon>Fungi</taxon>
        <taxon>Dikarya</taxon>
        <taxon>Basidiomycota</taxon>
        <taxon>Agaricomycotina</taxon>
        <taxon>Tremellomycetes</taxon>
        <taxon>Trichosporonales</taxon>
        <taxon>Trichosporonaceae</taxon>
        <taxon>Cutaneotrichosporon</taxon>
    </lineage>
</organism>
<dbReference type="EMBL" id="BTCM01000001">
    <property type="protein sequence ID" value="GMK54099.1"/>
    <property type="molecule type" value="Genomic_DNA"/>
</dbReference>
<protein>
    <recommendedName>
        <fullName evidence="2">Prokaryotic-type class I peptide chain release factors domain-containing protein</fullName>
    </recommendedName>
</protein>
<feature type="domain" description="Prokaryotic-type class I peptide chain release factors" evidence="2">
    <location>
        <begin position="58"/>
        <end position="188"/>
    </location>
</feature>
<evidence type="ECO:0000259" key="2">
    <source>
        <dbReference type="Pfam" id="PF00472"/>
    </source>
</evidence>
<dbReference type="GO" id="GO:0005762">
    <property type="term" value="C:mitochondrial large ribosomal subunit"/>
    <property type="evidence" value="ECO:0007669"/>
    <property type="project" value="TreeGrafter"/>
</dbReference>
<dbReference type="GO" id="GO:0004045">
    <property type="term" value="F:peptidyl-tRNA hydrolase activity"/>
    <property type="evidence" value="ECO:0007669"/>
    <property type="project" value="TreeGrafter"/>
</dbReference>
<accession>A0AAD3Y9W5</accession>
<feature type="compositionally biased region" description="Basic residues" evidence="1">
    <location>
        <begin position="172"/>
        <end position="187"/>
    </location>
</feature>
<evidence type="ECO:0000313" key="3">
    <source>
        <dbReference type="EMBL" id="GMK54099.1"/>
    </source>
</evidence>
<dbReference type="InterPro" id="IPR052104">
    <property type="entry name" value="Mito_Release_Factor_mL62"/>
</dbReference>